<dbReference type="AlphaFoldDB" id="X1KAG2"/>
<dbReference type="InterPro" id="IPR038071">
    <property type="entry name" value="UROD/MetE-like_sf"/>
</dbReference>
<evidence type="ECO:0008006" key="2">
    <source>
        <dbReference type="Google" id="ProtNLM"/>
    </source>
</evidence>
<organism evidence="1">
    <name type="scientific">marine sediment metagenome</name>
    <dbReference type="NCBI Taxonomy" id="412755"/>
    <lineage>
        <taxon>unclassified sequences</taxon>
        <taxon>metagenomes</taxon>
        <taxon>ecological metagenomes</taxon>
    </lineage>
</organism>
<gene>
    <name evidence="1" type="ORF">S06H3_19088</name>
</gene>
<name>X1KAG2_9ZZZZ</name>
<evidence type="ECO:0000313" key="1">
    <source>
        <dbReference type="EMBL" id="GAI03593.1"/>
    </source>
</evidence>
<proteinExistence type="predicted"/>
<sequence length="56" mass="6154">MTVGTTQQVKDYAKKLIDTAGKGGGYIMANGAFFDNVKPENLKAMVDFTKEYGVYK</sequence>
<dbReference type="EMBL" id="BARV01009731">
    <property type="protein sequence ID" value="GAI03593.1"/>
    <property type="molecule type" value="Genomic_DNA"/>
</dbReference>
<comment type="caution">
    <text evidence="1">The sequence shown here is derived from an EMBL/GenBank/DDBJ whole genome shotgun (WGS) entry which is preliminary data.</text>
</comment>
<protein>
    <recommendedName>
        <fullName evidence="2">Uroporphyrinogen decarboxylase (URO-D) domain-containing protein</fullName>
    </recommendedName>
</protein>
<accession>X1KAG2</accession>
<dbReference type="SUPFAM" id="SSF51726">
    <property type="entry name" value="UROD/MetE-like"/>
    <property type="match status" value="1"/>
</dbReference>
<reference evidence="1" key="1">
    <citation type="journal article" date="2014" name="Front. Microbiol.">
        <title>High frequency of phylogenetically diverse reductive dehalogenase-homologous genes in deep subseafloor sedimentary metagenomes.</title>
        <authorList>
            <person name="Kawai M."/>
            <person name="Futagami T."/>
            <person name="Toyoda A."/>
            <person name="Takaki Y."/>
            <person name="Nishi S."/>
            <person name="Hori S."/>
            <person name="Arai W."/>
            <person name="Tsubouchi T."/>
            <person name="Morono Y."/>
            <person name="Uchiyama I."/>
            <person name="Ito T."/>
            <person name="Fujiyama A."/>
            <person name="Inagaki F."/>
            <person name="Takami H."/>
        </authorList>
    </citation>
    <scope>NUCLEOTIDE SEQUENCE</scope>
    <source>
        <strain evidence="1">Expedition CK06-06</strain>
    </source>
</reference>
<dbReference type="Gene3D" id="3.20.20.210">
    <property type="match status" value="1"/>
</dbReference>